<feature type="compositionally biased region" description="Basic and acidic residues" evidence="1">
    <location>
        <begin position="252"/>
        <end position="265"/>
    </location>
</feature>
<reference evidence="2" key="1">
    <citation type="submission" date="2020-05" db="EMBL/GenBank/DDBJ databases">
        <authorList>
            <person name="Chiriac C."/>
            <person name="Salcher M."/>
            <person name="Ghai R."/>
            <person name="Kavagutti S V."/>
        </authorList>
    </citation>
    <scope>NUCLEOTIDE SEQUENCE</scope>
</reference>
<feature type="region of interest" description="Disordered" evidence="1">
    <location>
        <begin position="45"/>
        <end position="98"/>
    </location>
</feature>
<dbReference type="AlphaFoldDB" id="A0A6J6RI87"/>
<evidence type="ECO:0000256" key="1">
    <source>
        <dbReference type="SAM" id="MobiDB-lite"/>
    </source>
</evidence>
<name>A0A6J6RI87_9ZZZZ</name>
<dbReference type="EMBL" id="CAEZXX010000164">
    <property type="protein sequence ID" value="CAB4723607.1"/>
    <property type="molecule type" value="Genomic_DNA"/>
</dbReference>
<feature type="region of interest" description="Disordered" evidence="1">
    <location>
        <begin position="245"/>
        <end position="265"/>
    </location>
</feature>
<feature type="compositionally biased region" description="Gly residues" evidence="1">
    <location>
        <begin position="87"/>
        <end position="98"/>
    </location>
</feature>
<evidence type="ECO:0000313" key="2">
    <source>
        <dbReference type="EMBL" id="CAB4723607.1"/>
    </source>
</evidence>
<gene>
    <name evidence="2" type="ORF">UFOPK2602_01915</name>
</gene>
<proteinExistence type="predicted"/>
<protein>
    <submittedName>
        <fullName evidence="2">Unannotated protein</fullName>
    </submittedName>
</protein>
<sequence>MGRVRLRRNVVRPGLRRWRPSVDRVDRRPGDAHQRQHGILAVSAPHAGRHRGDPRPWVRRTEGHVPAQDAHRRVDRHDEPHRTTGGLRRGGGHLQGGAGRRCCAGRMAHLRPEDLHHVGRARHGEQHRAPRARTHTRLCSGHQGHLHVPRAEVLCERRRFARRSQLGAVPLHRAQDGHPRFAHLRDALRGRDWLARRRRERGHAQHVHDDEQRPPVGWAAGPCARRARLSAGAVVLGGPPAGARNRCPGRGIESDHRAPRRTSHVDDTARLDRRTASAHLYERCGNRPRCRCPHGGGP</sequence>
<organism evidence="2">
    <name type="scientific">freshwater metagenome</name>
    <dbReference type="NCBI Taxonomy" id="449393"/>
    <lineage>
        <taxon>unclassified sequences</taxon>
        <taxon>metagenomes</taxon>
        <taxon>ecological metagenomes</taxon>
    </lineage>
</organism>
<feature type="compositionally biased region" description="Basic and acidic residues" evidence="1">
    <location>
        <begin position="50"/>
        <end position="82"/>
    </location>
</feature>
<accession>A0A6J6RI87</accession>